<sequence length="185" mass="20075">MATNEQLHAENVQGGRTTARRAEVRWLRQALVDGLNSANGEAFLSNLIEGALGALARAKVIDPDSLDPDNAPLKEDQEVAVLLCEAVYLFERSCARGSPPADPLAATIWNKARGEDLTKIVIDSGLKYLVSPSPLFRVQHQGHTPYQYFDSQLKKALGKALIELQSGDIKTEVEAAWRNANGAPA</sequence>
<protein>
    <submittedName>
        <fullName evidence="1">Uncharacterized protein</fullName>
    </submittedName>
</protein>
<evidence type="ECO:0000313" key="1">
    <source>
        <dbReference type="EMBL" id="KAG7100200.1"/>
    </source>
</evidence>
<gene>
    <name evidence="1" type="ORF">E1B28_001975</name>
</gene>
<reference evidence="1" key="1">
    <citation type="journal article" date="2021" name="Genome Biol. Evol.">
        <title>The assembled and annotated genome of the fairy-ring fungus Marasmius oreades.</title>
        <authorList>
            <person name="Hiltunen M."/>
            <person name="Ament-Velasquez S.L."/>
            <person name="Johannesson H."/>
        </authorList>
    </citation>
    <scope>NUCLEOTIDE SEQUENCE</scope>
    <source>
        <strain evidence="1">03SP1</strain>
    </source>
</reference>
<dbReference type="RefSeq" id="XP_043016670.1">
    <property type="nucleotide sequence ID" value="XM_043147956.1"/>
</dbReference>
<comment type="caution">
    <text evidence="1">The sequence shown here is derived from an EMBL/GenBank/DDBJ whole genome shotgun (WGS) entry which is preliminary data.</text>
</comment>
<proteinExistence type="predicted"/>
<dbReference type="GeneID" id="66071051"/>
<dbReference type="EMBL" id="CM032181">
    <property type="protein sequence ID" value="KAG7100200.1"/>
    <property type="molecule type" value="Genomic_DNA"/>
</dbReference>
<dbReference type="AlphaFoldDB" id="A0A9P8AGF7"/>
<dbReference type="KEGG" id="more:E1B28_001975"/>
<accession>A0A9P8AGF7</accession>
<evidence type="ECO:0000313" key="2">
    <source>
        <dbReference type="Proteomes" id="UP001049176"/>
    </source>
</evidence>
<name>A0A9P8AGF7_9AGAR</name>
<organism evidence="1 2">
    <name type="scientific">Marasmius oreades</name>
    <name type="common">fairy-ring Marasmius</name>
    <dbReference type="NCBI Taxonomy" id="181124"/>
    <lineage>
        <taxon>Eukaryota</taxon>
        <taxon>Fungi</taxon>
        <taxon>Dikarya</taxon>
        <taxon>Basidiomycota</taxon>
        <taxon>Agaricomycotina</taxon>
        <taxon>Agaricomycetes</taxon>
        <taxon>Agaricomycetidae</taxon>
        <taxon>Agaricales</taxon>
        <taxon>Marasmiineae</taxon>
        <taxon>Marasmiaceae</taxon>
        <taxon>Marasmius</taxon>
    </lineage>
</organism>
<dbReference type="Proteomes" id="UP001049176">
    <property type="component" value="Chromosome 1"/>
</dbReference>
<keyword evidence="2" id="KW-1185">Reference proteome</keyword>